<evidence type="ECO:0000256" key="7">
    <source>
        <dbReference type="ARBA" id="ARBA00022723"/>
    </source>
</evidence>
<feature type="domain" description="RING-CH-type" evidence="14">
    <location>
        <begin position="2"/>
        <end position="65"/>
    </location>
</feature>
<evidence type="ECO:0000256" key="1">
    <source>
        <dbReference type="ARBA" id="ARBA00000900"/>
    </source>
</evidence>
<dbReference type="STRING" id="1288291.A0A059F0A2"/>
<feature type="transmembrane region" description="Helical" evidence="13">
    <location>
        <begin position="128"/>
        <end position="146"/>
    </location>
</feature>
<feature type="transmembrane region" description="Helical" evidence="13">
    <location>
        <begin position="317"/>
        <end position="336"/>
    </location>
</feature>
<dbReference type="GO" id="GO:0008270">
    <property type="term" value="F:zinc ion binding"/>
    <property type="evidence" value="ECO:0007669"/>
    <property type="project" value="UniProtKB-KW"/>
</dbReference>
<sequence length="810" mass="95657">MESEDQNLICKICLQTETEIEDEPNCHPCKCTGSLKYVHRSCLASWLNTKAIKKCELCYFEYRFNNIYKKTMPQKLNSFVVLKILFYKFCSFLVKLGKVFLNVTLSFFAIYSLSFMYSFIFLRDESLLVDYHFFGGPILSLLLYFLKTFNKKIDKKLEELDRRSYQTTNANVSHWYVGLRDNRTVEIGPPTIIRNEPSPMENMEDNNSEEVEEREEIIFTRNSNSPFLIDVSPLITLKACMNNLLRGCFYLLLLKSLFLFVPFLKKIFLLINCNFVIFLKEENLLDFTVFLLSISIGLICLTLTLKRFRNLYFRSKVATIIFLNVFLNPSLIGLYVKYCLYTFLNGNASLFINSTFFTPLILSINTQIVVNYLIGLLVIMSITKILCFYKELYRPGAFYFILTCEFREPITEIILSKLIGSFNNSIIGVPIIMMIINVIFWFHSSTLYAIKFQVTSFTKLAIYLFLAAKINKEINYLSHFLKIEFRKLTFFICKFFGCLDYFFGIKNHKVSKNKLVICPNKNELFDAKAIRENFKRPFNDEEYHKFYENRGTDSSFALFTIPSFFRVRWICIHLFLFLSFQFQIHLLLKTAFFISKKLESLFVGKISLEEIISFDILFCLCFIFILCTLSAVLRAFVVRRLFYYMMFVFMRNVLLVSFKYFIWPTFIVLFMLYSYKRLVKSDILVVYSVSNTYICSVIIINCIIEYFINTISFTFTHISNLELLRRLLIITIIPSMLILCSAFYENMLLIKNIEIGVDGLIIKNLFFYCFIFALVLFFAVLFLKKCIGYFLNWREEFFLERRELLNYDGE</sequence>
<dbReference type="PANTHER" id="PTHR13145">
    <property type="entry name" value="SSM4 PROTEIN"/>
    <property type="match status" value="1"/>
</dbReference>
<organism evidence="15 16">
    <name type="scientific">Anncaliia algerae PRA339</name>
    <dbReference type="NCBI Taxonomy" id="1288291"/>
    <lineage>
        <taxon>Eukaryota</taxon>
        <taxon>Fungi</taxon>
        <taxon>Fungi incertae sedis</taxon>
        <taxon>Microsporidia</taxon>
        <taxon>Tubulinosematoidea</taxon>
        <taxon>Tubulinosematidae</taxon>
        <taxon>Anncaliia</taxon>
    </lineage>
</organism>
<dbReference type="PROSITE" id="PS51292">
    <property type="entry name" value="ZF_RING_CH"/>
    <property type="match status" value="1"/>
</dbReference>
<feature type="transmembrane region" description="Helical" evidence="13">
    <location>
        <begin position="723"/>
        <end position="744"/>
    </location>
</feature>
<dbReference type="SMART" id="SM00744">
    <property type="entry name" value="RINGv"/>
    <property type="match status" value="1"/>
</dbReference>
<evidence type="ECO:0000256" key="13">
    <source>
        <dbReference type="SAM" id="Phobius"/>
    </source>
</evidence>
<feature type="transmembrane region" description="Helical" evidence="13">
    <location>
        <begin position="488"/>
        <end position="505"/>
    </location>
</feature>
<comment type="catalytic activity">
    <reaction evidence="1">
        <text>S-ubiquitinyl-[E2 ubiquitin-conjugating enzyme]-L-cysteine + [acceptor protein]-L-lysine = [E2 ubiquitin-conjugating enzyme]-L-cysteine + N(6)-ubiquitinyl-[acceptor protein]-L-lysine.</text>
        <dbReference type="EC" id="2.3.2.27"/>
    </reaction>
</comment>
<keyword evidence="16" id="KW-1185">Reference proteome</keyword>
<feature type="transmembrane region" description="Helical" evidence="13">
    <location>
        <begin position="684"/>
        <end position="708"/>
    </location>
</feature>
<dbReference type="VEuPathDB" id="MicrosporidiaDB:H312_02067"/>
<feature type="transmembrane region" description="Helical" evidence="13">
    <location>
        <begin position="422"/>
        <end position="442"/>
    </location>
</feature>
<keyword evidence="6 13" id="KW-0812">Transmembrane</keyword>
<dbReference type="HOGENOM" id="CLU_348135_0_0_1"/>
<proteinExistence type="predicted"/>
<evidence type="ECO:0000256" key="10">
    <source>
        <dbReference type="ARBA" id="ARBA00022833"/>
    </source>
</evidence>
<comment type="pathway">
    <text evidence="3">Protein modification; protein ubiquitination.</text>
</comment>
<keyword evidence="12 13" id="KW-0472">Membrane</keyword>
<keyword evidence="5" id="KW-0808">Transferase</keyword>
<keyword evidence="8" id="KW-0863">Zinc-finger</keyword>
<keyword evidence="7" id="KW-0479">Metal-binding</keyword>
<evidence type="ECO:0000256" key="8">
    <source>
        <dbReference type="ARBA" id="ARBA00022771"/>
    </source>
</evidence>
<dbReference type="Pfam" id="PF12906">
    <property type="entry name" value="RINGv"/>
    <property type="match status" value="1"/>
</dbReference>
<dbReference type="GO" id="GO:0005789">
    <property type="term" value="C:endoplasmic reticulum membrane"/>
    <property type="evidence" value="ECO:0007669"/>
    <property type="project" value="TreeGrafter"/>
</dbReference>
<dbReference type="InterPro" id="IPR013083">
    <property type="entry name" value="Znf_RING/FYVE/PHD"/>
</dbReference>
<feature type="transmembrane region" description="Helical" evidence="13">
    <location>
        <begin position="567"/>
        <end position="588"/>
    </location>
</feature>
<feature type="transmembrane region" description="Helical" evidence="13">
    <location>
        <begin position="99"/>
        <end position="122"/>
    </location>
</feature>
<accession>A0A059F0A2</accession>
<evidence type="ECO:0000256" key="6">
    <source>
        <dbReference type="ARBA" id="ARBA00022692"/>
    </source>
</evidence>
<dbReference type="PANTHER" id="PTHR13145:SF0">
    <property type="entry name" value="E3 UBIQUITIN-PROTEIN LIGASE MARCHF6"/>
    <property type="match status" value="1"/>
</dbReference>
<feature type="transmembrane region" description="Helical" evidence="13">
    <location>
        <begin position="284"/>
        <end position="305"/>
    </location>
</feature>
<evidence type="ECO:0000313" key="16">
    <source>
        <dbReference type="Proteomes" id="UP000030655"/>
    </source>
</evidence>
<dbReference type="EMBL" id="KK365176">
    <property type="protein sequence ID" value="KCZ80532.1"/>
    <property type="molecule type" value="Genomic_DNA"/>
</dbReference>
<evidence type="ECO:0000256" key="2">
    <source>
        <dbReference type="ARBA" id="ARBA00004141"/>
    </source>
</evidence>
<reference evidence="16" key="1">
    <citation type="submission" date="2013-02" db="EMBL/GenBank/DDBJ databases">
        <authorList>
            <consortium name="The Broad Institute Genome Sequencing Platform"/>
            <person name="Cuomo C."/>
            <person name="Becnel J."/>
            <person name="Sanscrainte N."/>
            <person name="Walker B."/>
            <person name="Young S.K."/>
            <person name="Zeng Q."/>
            <person name="Gargeya S."/>
            <person name="Fitzgerald M."/>
            <person name="Haas B."/>
            <person name="Abouelleil A."/>
            <person name="Alvarado L."/>
            <person name="Arachchi H.M."/>
            <person name="Berlin A.M."/>
            <person name="Chapman S.B."/>
            <person name="Dewar J."/>
            <person name="Goldberg J."/>
            <person name="Griggs A."/>
            <person name="Gujja S."/>
            <person name="Hansen M."/>
            <person name="Howarth C."/>
            <person name="Imamovic A."/>
            <person name="Larimer J."/>
            <person name="McCowan C."/>
            <person name="Murphy C."/>
            <person name="Neiman D."/>
            <person name="Pearson M."/>
            <person name="Priest M."/>
            <person name="Roberts A."/>
            <person name="Saif S."/>
            <person name="Shea T."/>
            <person name="Sisk P."/>
            <person name="Sykes S."/>
            <person name="Wortman J."/>
            <person name="Nusbaum C."/>
            <person name="Birren B."/>
        </authorList>
    </citation>
    <scope>NUCLEOTIDE SEQUENCE [LARGE SCALE GENOMIC DNA]</scope>
    <source>
        <strain evidence="16">PRA339</strain>
    </source>
</reference>
<feature type="transmembrane region" description="Helical" evidence="13">
    <location>
        <begin position="765"/>
        <end position="783"/>
    </location>
</feature>
<evidence type="ECO:0000313" key="15">
    <source>
        <dbReference type="EMBL" id="KCZ80532.1"/>
    </source>
</evidence>
<feature type="transmembrane region" description="Helical" evidence="13">
    <location>
        <begin position="244"/>
        <end position="264"/>
    </location>
</feature>
<dbReference type="SUPFAM" id="SSF57850">
    <property type="entry name" value="RING/U-box"/>
    <property type="match status" value="1"/>
</dbReference>
<evidence type="ECO:0000259" key="14">
    <source>
        <dbReference type="PROSITE" id="PS51292"/>
    </source>
</evidence>
<evidence type="ECO:0000256" key="5">
    <source>
        <dbReference type="ARBA" id="ARBA00022679"/>
    </source>
</evidence>
<dbReference type="CDD" id="cd16495">
    <property type="entry name" value="RING_CH-C4HC3_MARCH"/>
    <property type="match status" value="1"/>
</dbReference>
<comment type="subcellular location">
    <subcellularLocation>
        <location evidence="2">Membrane</location>
        <topology evidence="2">Multi-pass membrane protein</topology>
    </subcellularLocation>
</comment>
<feature type="non-terminal residue" evidence="15">
    <location>
        <position position="1"/>
    </location>
</feature>
<reference evidence="15 16" key="2">
    <citation type="submission" date="2014-03" db="EMBL/GenBank/DDBJ databases">
        <title>The Genome Sequence of Anncaliia algerae insect isolate PRA339.</title>
        <authorList>
            <consortium name="The Broad Institute Genome Sequencing Platform"/>
            <consortium name="The Broad Institute Genome Sequencing Center for Infectious Disease"/>
            <person name="Cuomo C."/>
            <person name="Becnel J."/>
            <person name="Sanscrainte N."/>
            <person name="Walker B."/>
            <person name="Young S.K."/>
            <person name="Zeng Q."/>
            <person name="Gargeya S."/>
            <person name="Fitzgerald M."/>
            <person name="Haas B."/>
            <person name="Abouelleil A."/>
            <person name="Alvarado L."/>
            <person name="Arachchi H.M."/>
            <person name="Berlin A.M."/>
            <person name="Chapman S.B."/>
            <person name="Dewar J."/>
            <person name="Goldberg J."/>
            <person name="Griggs A."/>
            <person name="Gujja S."/>
            <person name="Hansen M."/>
            <person name="Howarth C."/>
            <person name="Imamovic A."/>
            <person name="Larimer J."/>
            <person name="McCowan C."/>
            <person name="Murphy C."/>
            <person name="Neiman D."/>
            <person name="Pearson M."/>
            <person name="Priest M."/>
            <person name="Roberts A."/>
            <person name="Saif S."/>
            <person name="Shea T."/>
            <person name="Sisk P."/>
            <person name="Sykes S."/>
            <person name="Wortman J."/>
            <person name="Nusbaum C."/>
            <person name="Birren B."/>
        </authorList>
    </citation>
    <scope>NUCLEOTIDE SEQUENCE [LARGE SCALE GENOMIC DNA]</scope>
    <source>
        <strain evidence="15 16">PRA339</strain>
    </source>
</reference>
<dbReference type="InterPro" id="IPR011016">
    <property type="entry name" value="Znf_RING-CH"/>
</dbReference>
<dbReference type="Gene3D" id="3.30.40.10">
    <property type="entry name" value="Zinc/RING finger domain, C3HC4 (zinc finger)"/>
    <property type="match status" value="1"/>
</dbReference>
<evidence type="ECO:0000256" key="9">
    <source>
        <dbReference type="ARBA" id="ARBA00022786"/>
    </source>
</evidence>
<dbReference type="GO" id="GO:0061630">
    <property type="term" value="F:ubiquitin protein ligase activity"/>
    <property type="evidence" value="ECO:0007669"/>
    <property type="project" value="UniProtKB-EC"/>
</dbReference>
<dbReference type="OrthoDB" id="2190858at2759"/>
<keyword evidence="9" id="KW-0833">Ubl conjugation pathway</keyword>
<dbReference type="GO" id="GO:0036503">
    <property type="term" value="P:ERAD pathway"/>
    <property type="evidence" value="ECO:0007669"/>
    <property type="project" value="TreeGrafter"/>
</dbReference>
<evidence type="ECO:0000256" key="12">
    <source>
        <dbReference type="ARBA" id="ARBA00023136"/>
    </source>
</evidence>
<evidence type="ECO:0000256" key="11">
    <source>
        <dbReference type="ARBA" id="ARBA00022989"/>
    </source>
</evidence>
<dbReference type="AlphaFoldDB" id="A0A059F0A2"/>
<dbReference type="Proteomes" id="UP000030655">
    <property type="component" value="Unassembled WGS sequence"/>
</dbReference>
<keyword evidence="11 13" id="KW-1133">Transmembrane helix</keyword>
<evidence type="ECO:0000256" key="4">
    <source>
        <dbReference type="ARBA" id="ARBA00012483"/>
    </source>
</evidence>
<feature type="transmembrane region" description="Helical" evidence="13">
    <location>
        <begin position="642"/>
        <end position="672"/>
    </location>
</feature>
<feature type="transmembrane region" description="Helical" evidence="13">
    <location>
        <begin position="614"/>
        <end position="636"/>
    </location>
</feature>
<dbReference type="EC" id="2.3.2.27" evidence="4"/>
<feature type="transmembrane region" description="Helical" evidence="13">
    <location>
        <begin position="356"/>
        <end position="380"/>
    </location>
</feature>
<gene>
    <name evidence="15" type="ORF">H312_02067</name>
</gene>
<keyword evidence="10" id="KW-0862">Zinc</keyword>
<protein>
    <recommendedName>
        <fullName evidence="4">RING-type E3 ubiquitin transferase</fullName>
        <ecNumber evidence="4">2.3.2.27</ecNumber>
    </recommendedName>
</protein>
<name>A0A059F0A2_9MICR</name>
<evidence type="ECO:0000256" key="3">
    <source>
        <dbReference type="ARBA" id="ARBA00004906"/>
    </source>
</evidence>